<sequence>MNSPNSFLERDRESVTGGNEFASLGARLVRFGQALQEPSTTVSELGRLAQACGINFKLRVAADSQERSHE</sequence>
<dbReference type="Proteomes" id="UP000281909">
    <property type="component" value="Chromosome"/>
</dbReference>
<accession>A0A3S5E950</accession>
<dbReference type="AlphaFoldDB" id="A0A3S5E950"/>
<organism evidence="1 2">
    <name type="scientific">Pseudomonas fluorescens</name>
    <dbReference type="NCBI Taxonomy" id="294"/>
    <lineage>
        <taxon>Bacteria</taxon>
        <taxon>Pseudomonadati</taxon>
        <taxon>Pseudomonadota</taxon>
        <taxon>Gammaproteobacteria</taxon>
        <taxon>Pseudomonadales</taxon>
        <taxon>Pseudomonadaceae</taxon>
        <taxon>Pseudomonas</taxon>
    </lineage>
</organism>
<reference evidence="1 2" key="1">
    <citation type="submission" date="2018-12" db="EMBL/GenBank/DDBJ databases">
        <authorList>
            <consortium name="Pathogen Informatics"/>
        </authorList>
    </citation>
    <scope>NUCLEOTIDE SEQUENCE [LARGE SCALE GENOMIC DNA]</scope>
    <source>
        <strain evidence="1 2">NCTC9428</strain>
    </source>
</reference>
<dbReference type="EMBL" id="LR134318">
    <property type="protein sequence ID" value="VEF08329.1"/>
    <property type="molecule type" value="Genomic_DNA"/>
</dbReference>
<dbReference type="OrthoDB" id="7013357at2"/>
<gene>
    <name evidence="1" type="ORF">NCTC9428_00749</name>
</gene>
<name>A0A3S5E950_PSEFL</name>
<proteinExistence type="predicted"/>
<dbReference type="RefSeq" id="WP_126359949.1">
    <property type="nucleotide sequence ID" value="NZ_LR134318.1"/>
</dbReference>
<protein>
    <submittedName>
        <fullName evidence="1">Uncharacterized protein</fullName>
    </submittedName>
</protein>
<evidence type="ECO:0000313" key="2">
    <source>
        <dbReference type="Proteomes" id="UP000281909"/>
    </source>
</evidence>
<evidence type="ECO:0000313" key="1">
    <source>
        <dbReference type="EMBL" id="VEF08329.1"/>
    </source>
</evidence>